<gene>
    <name evidence="2" type="ORF">Sjap_025722</name>
</gene>
<evidence type="ECO:0000256" key="1">
    <source>
        <dbReference type="SAM" id="Coils"/>
    </source>
</evidence>
<dbReference type="Proteomes" id="UP001417504">
    <property type="component" value="Unassembled WGS sequence"/>
</dbReference>
<keyword evidence="3" id="KW-1185">Reference proteome</keyword>
<name>A0AAP0E2B0_9MAGN</name>
<evidence type="ECO:0000313" key="3">
    <source>
        <dbReference type="Proteomes" id="UP001417504"/>
    </source>
</evidence>
<evidence type="ECO:0000313" key="2">
    <source>
        <dbReference type="EMBL" id="KAK9085311.1"/>
    </source>
</evidence>
<organism evidence="2 3">
    <name type="scientific">Stephania japonica</name>
    <dbReference type="NCBI Taxonomy" id="461633"/>
    <lineage>
        <taxon>Eukaryota</taxon>
        <taxon>Viridiplantae</taxon>
        <taxon>Streptophyta</taxon>
        <taxon>Embryophyta</taxon>
        <taxon>Tracheophyta</taxon>
        <taxon>Spermatophyta</taxon>
        <taxon>Magnoliopsida</taxon>
        <taxon>Ranunculales</taxon>
        <taxon>Menispermaceae</taxon>
        <taxon>Menispermoideae</taxon>
        <taxon>Cissampelideae</taxon>
        <taxon>Stephania</taxon>
    </lineage>
</organism>
<dbReference type="PANTHER" id="PTHR13935">
    <property type="entry name" value="ACHAETE-SCUTE TRANSCRIPTION FACTOR-RELATED"/>
    <property type="match status" value="1"/>
</dbReference>
<dbReference type="GO" id="GO:0090575">
    <property type="term" value="C:RNA polymerase II transcription regulator complex"/>
    <property type="evidence" value="ECO:0007669"/>
    <property type="project" value="TreeGrafter"/>
</dbReference>
<protein>
    <submittedName>
        <fullName evidence="2">Uncharacterized protein</fullName>
    </submittedName>
</protein>
<dbReference type="EMBL" id="JBBNAE010000011">
    <property type="protein sequence ID" value="KAK9085311.1"/>
    <property type="molecule type" value="Genomic_DNA"/>
</dbReference>
<dbReference type="GO" id="GO:0000977">
    <property type="term" value="F:RNA polymerase II transcription regulatory region sequence-specific DNA binding"/>
    <property type="evidence" value="ECO:0007669"/>
    <property type="project" value="TreeGrafter"/>
</dbReference>
<dbReference type="AlphaFoldDB" id="A0AAP0E2B0"/>
<proteinExistence type="predicted"/>
<accession>A0AAP0E2B0</accession>
<dbReference type="GO" id="GO:0000981">
    <property type="term" value="F:DNA-binding transcription factor activity, RNA polymerase II-specific"/>
    <property type="evidence" value="ECO:0007669"/>
    <property type="project" value="TreeGrafter"/>
</dbReference>
<keyword evidence="1" id="KW-0175">Coiled coil</keyword>
<sequence>MSEQIDEAVNYIKTLEEKLEKLREKKECLMGIDQEKNRAEAKGCGNVVMGGRAAEFEVRRTGSALEVVVISGSDSQSIFFEIIRVLHEEGATVVNASFCVVNDNIVHTIHSEVKESAFGDGVSMIAKRLKNFIDEFRK</sequence>
<dbReference type="PANTHER" id="PTHR13935:SF90">
    <property type="entry name" value="TRANSCRIPTION FACTOR BHLH162"/>
    <property type="match status" value="1"/>
</dbReference>
<comment type="caution">
    <text evidence="2">The sequence shown here is derived from an EMBL/GenBank/DDBJ whole genome shotgun (WGS) entry which is preliminary data.</text>
</comment>
<feature type="coiled-coil region" evidence="1">
    <location>
        <begin position="5"/>
        <end position="32"/>
    </location>
</feature>
<reference evidence="2 3" key="1">
    <citation type="submission" date="2024-01" db="EMBL/GenBank/DDBJ databases">
        <title>Genome assemblies of Stephania.</title>
        <authorList>
            <person name="Yang L."/>
        </authorList>
    </citation>
    <scope>NUCLEOTIDE SEQUENCE [LARGE SCALE GENOMIC DNA]</scope>
    <source>
        <strain evidence="2">QJT</strain>
        <tissue evidence="2">Leaf</tissue>
    </source>
</reference>
<dbReference type="InterPro" id="IPR015660">
    <property type="entry name" value="MASH1/Ascl1a-like"/>
</dbReference>